<dbReference type="Pfam" id="PF01098">
    <property type="entry name" value="FTSW_RODA_SPOVE"/>
    <property type="match status" value="1"/>
</dbReference>
<proteinExistence type="predicted"/>
<keyword evidence="6" id="KW-0133">Cell shape</keyword>
<dbReference type="NCBIfam" id="TIGR02210">
    <property type="entry name" value="rodA_shape"/>
    <property type="match status" value="1"/>
</dbReference>
<keyword evidence="9 11" id="KW-0472">Membrane</keyword>
<dbReference type="GO" id="GO:0015648">
    <property type="term" value="F:lipid-linked peptidoglycan transporter activity"/>
    <property type="evidence" value="ECO:0007669"/>
    <property type="project" value="TreeGrafter"/>
</dbReference>
<feature type="transmembrane region" description="Helical" evidence="11">
    <location>
        <begin position="50"/>
        <end position="72"/>
    </location>
</feature>
<evidence type="ECO:0000313" key="12">
    <source>
        <dbReference type="EMBL" id="ABG84839.1"/>
    </source>
</evidence>
<evidence type="ECO:0000256" key="6">
    <source>
        <dbReference type="ARBA" id="ARBA00022960"/>
    </source>
</evidence>
<evidence type="ECO:0000256" key="1">
    <source>
        <dbReference type="ARBA" id="ARBA00004141"/>
    </source>
</evidence>
<feature type="transmembrane region" description="Helical" evidence="11">
    <location>
        <begin position="307"/>
        <end position="325"/>
    </location>
</feature>
<keyword evidence="13" id="KW-1185">Reference proteome</keyword>
<protein>
    <submittedName>
        <fullName evidence="12">Rod shape-determining protein RodA</fullName>
    </submittedName>
</protein>
<dbReference type="eggNOG" id="COG0772">
    <property type="taxonomic scope" value="Bacteria"/>
</dbReference>
<organism evidence="12 13">
    <name type="scientific">Clostridium perfringens (strain ATCC 13124 / DSM 756 / JCM 1290 / NCIMB 6125 / NCTC 8237 / Type A)</name>
    <dbReference type="NCBI Taxonomy" id="195103"/>
    <lineage>
        <taxon>Bacteria</taxon>
        <taxon>Bacillati</taxon>
        <taxon>Bacillota</taxon>
        <taxon>Clostridia</taxon>
        <taxon>Eubacteriales</taxon>
        <taxon>Clostridiaceae</taxon>
        <taxon>Clostridium</taxon>
    </lineage>
</organism>
<evidence type="ECO:0000256" key="7">
    <source>
        <dbReference type="ARBA" id="ARBA00022984"/>
    </source>
</evidence>
<keyword evidence="10" id="KW-0961">Cell wall biogenesis/degradation</keyword>
<evidence type="ECO:0000256" key="4">
    <source>
        <dbReference type="ARBA" id="ARBA00022679"/>
    </source>
</evidence>
<dbReference type="GO" id="GO:0005886">
    <property type="term" value="C:plasma membrane"/>
    <property type="evidence" value="ECO:0007669"/>
    <property type="project" value="TreeGrafter"/>
</dbReference>
<keyword evidence="8 11" id="KW-1133">Transmembrane helix</keyword>
<dbReference type="InterPro" id="IPR001182">
    <property type="entry name" value="FtsW/RodA"/>
</dbReference>
<dbReference type="STRING" id="195103.CPF_2391"/>
<keyword evidence="3" id="KW-0328">Glycosyltransferase</keyword>
<evidence type="ECO:0000313" key="13">
    <source>
        <dbReference type="Proteomes" id="UP000001823"/>
    </source>
</evidence>
<keyword evidence="4" id="KW-0808">Transferase</keyword>
<evidence type="ECO:0000256" key="10">
    <source>
        <dbReference type="ARBA" id="ARBA00023316"/>
    </source>
</evidence>
<dbReference type="GO" id="GO:0016757">
    <property type="term" value="F:glycosyltransferase activity"/>
    <property type="evidence" value="ECO:0007669"/>
    <property type="project" value="UniProtKB-KW"/>
</dbReference>
<dbReference type="PANTHER" id="PTHR30474">
    <property type="entry name" value="CELL CYCLE PROTEIN"/>
    <property type="match status" value="1"/>
</dbReference>
<evidence type="ECO:0000256" key="8">
    <source>
        <dbReference type="ARBA" id="ARBA00022989"/>
    </source>
</evidence>
<feature type="transmembrane region" description="Helical" evidence="11">
    <location>
        <begin position="20"/>
        <end position="38"/>
    </location>
</feature>
<feature type="transmembrane region" description="Helical" evidence="11">
    <location>
        <begin position="345"/>
        <end position="365"/>
    </location>
</feature>
<dbReference type="GeneID" id="93001330"/>
<feature type="transmembrane region" description="Helical" evidence="11">
    <location>
        <begin position="141"/>
        <end position="158"/>
    </location>
</feature>
<gene>
    <name evidence="12" type="primary">rodA</name>
    <name evidence="12" type="ordered locus">CPF_2391</name>
</gene>
<dbReference type="GO" id="GO:0071555">
    <property type="term" value="P:cell wall organization"/>
    <property type="evidence" value="ECO:0007669"/>
    <property type="project" value="UniProtKB-KW"/>
</dbReference>
<sequence length="374" mass="41527">MLSRLKLDSKLRREIDYKLLVSMILIVLFGILNIYLGTKSQRGFFFAKKQLIWFIISMAALYIILLWNYNIIYNYVEIFYWGSIVLLIITRFAGSVINGARGWIVLGPVSIQPSELAKTAMILMLAKKMEQVDLRINDFRNFIKVAMYAIIPMIFIVVQPDMGMTMVSFFIALGIFFAAGLDMKVIGAGLLSIIVAIALVWNSGLIKDYQKDRLVGFLNPDGDELGINLQLTQSKIGIGSGGFFGTGLDLNGEVGGYSSEFVPERQTDFIFAVIGEHWGTVGGMVLLLLYAIMIYRIIMTAKTSKDIFGSIICVGFASYFIFAILQNIGMTIGIMPITGITLPLVSYGGSSLLTTIVSIALVLNISMRKKKLKF</sequence>
<dbReference type="PROSITE" id="PS00428">
    <property type="entry name" value="FTSW_RODA_SPOVE"/>
    <property type="match status" value="1"/>
</dbReference>
<dbReference type="GO" id="GO:0009252">
    <property type="term" value="P:peptidoglycan biosynthetic process"/>
    <property type="evidence" value="ECO:0007669"/>
    <property type="project" value="UniProtKB-KW"/>
</dbReference>
<dbReference type="Proteomes" id="UP000001823">
    <property type="component" value="Chromosome"/>
</dbReference>
<comment type="subcellular location">
    <subcellularLocation>
        <location evidence="1">Membrane</location>
        <topology evidence="1">Multi-pass membrane protein</topology>
    </subcellularLocation>
</comment>
<evidence type="ECO:0000256" key="5">
    <source>
        <dbReference type="ARBA" id="ARBA00022692"/>
    </source>
</evidence>
<feature type="transmembrane region" description="Helical" evidence="11">
    <location>
        <begin position="269"/>
        <end position="295"/>
    </location>
</feature>
<dbReference type="AlphaFoldDB" id="A0A0H2YUP9"/>
<reference evidence="12 13" key="1">
    <citation type="journal article" date="2006" name="Genome Res.">
        <title>Skewed genomic variability in strains of the toxigenic bacterial pathogen, Clostridium perfringens.</title>
        <authorList>
            <person name="Myers G.S."/>
            <person name="Rasko D.A."/>
            <person name="Cheung J.K."/>
            <person name="Ravel J."/>
            <person name="Seshadri R."/>
            <person name="Deboy R.T."/>
            <person name="Ren Q."/>
            <person name="Varga J."/>
            <person name="Awad M.M."/>
            <person name="Brinkac L.M."/>
            <person name="Daugherty S.C."/>
            <person name="Haft D.H."/>
            <person name="Dodson R.J."/>
            <person name="Madupu R."/>
            <person name="Nelson W.C."/>
            <person name="Rosovitz M.J."/>
            <person name="Sullivan S.A."/>
            <person name="Khouri H."/>
            <person name="Dimitrov G.I."/>
            <person name="Watkins K.L."/>
            <person name="Mulligan S."/>
            <person name="Benton J."/>
            <person name="Radune D."/>
            <person name="Fisher D.J."/>
            <person name="Atkins H.S."/>
            <person name="Hiscox T."/>
            <person name="Jost B.H."/>
            <person name="Billington S.J."/>
            <person name="Songer J.G."/>
            <person name="McClane B.A."/>
            <person name="Titball R.W."/>
            <person name="Rood J.I."/>
            <person name="Melville S.B."/>
            <person name="Paulsen I.T."/>
        </authorList>
    </citation>
    <scope>NUCLEOTIDE SEQUENCE [LARGE SCALE GENOMIC DNA]</scope>
    <source>
        <strain evidence="13">ATCC 13124 / DSM 756 / JCM 1290 / NCIMB 6125 / NCTC 8237 / S 107 / Type A</strain>
    </source>
</reference>
<dbReference type="RefSeq" id="WP_003454998.1">
    <property type="nucleotide sequence ID" value="NC_008261.1"/>
</dbReference>
<dbReference type="InterPro" id="IPR018365">
    <property type="entry name" value="Cell_cycle_FtsW-rel_CS"/>
</dbReference>
<feature type="transmembrane region" description="Helical" evidence="11">
    <location>
        <begin position="164"/>
        <end position="181"/>
    </location>
</feature>
<dbReference type="KEGG" id="cpf:CPF_2391"/>
<dbReference type="PaxDb" id="195103-CPF_2391"/>
<evidence type="ECO:0000256" key="3">
    <source>
        <dbReference type="ARBA" id="ARBA00022676"/>
    </source>
</evidence>
<accession>A0A0H2YUP9</accession>
<keyword evidence="2" id="KW-1003">Cell membrane</keyword>
<evidence type="ECO:0000256" key="11">
    <source>
        <dbReference type="SAM" id="Phobius"/>
    </source>
</evidence>
<dbReference type="EMBL" id="CP000246">
    <property type="protein sequence ID" value="ABG84839.1"/>
    <property type="molecule type" value="Genomic_DNA"/>
</dbReference>
<dbReference type="InterPro" id="IPR011923">
    <property type="entry name" value="RodA/MrdB"/>
</dbReference>
<name>A0A0H2YUP9_CLOP1</name>
<evidence type="ECO:0000256" key="9">
    <source>
        <dbReference type="ARBA" id="ARBA00023136"/>
    </source>
</evidence>
<keyword evidence="5 11" id="KW-0812">Transmembrane</keyword>
<dbReference type="HOGENOM" id="CLU_029243_2_0_9"/>
<dbReference type="GO" id="GO:0008360">
    <property type="term" value="P:regulation of cell shape"/>
    <property type="evidence" value="ECO:0007669"/>
    <property type="project" value="UniProtKB-KW"/>
</dbReference>
<dbReference type="GO" id="GO:0051301">
    <property type="term" value="P:cell division"/>
    <property type="evidence" value="ECO:0007669"/>
    <property type="project" value="InterPro"/>
</dbReference>
<keyword evidence="7" id="KW-0573">Peptidoglycan synthesis</keyword>
<feature type="transmembrane region" description="Helical" evidence="11">
    <location>
        <begin position="188"/>
        <end position="206"/>
    </location>
</feature>
<feature type="transmembrane region" description="Helical" evidence="11">
    <location>
        <begin position="78"/>
        <end position="97"/>
    </location>
</feature>
<dbReference type="PANTHER" id="PTHR30474:SF1">
    <property type="entry name" value="PEPTIDOGLYCAN GLYCOSYLTRANSFERASE MRDB"/>
    <property type="match status" value="1"/>
</dbReference>
<dbReference type="GO" id="GO:0032153">
    <property type="term" value="C:cell division site"/>
    <property type="evidence" value="ECO:0007669"/>
    <property type="project" value="TreeGrafter"/>
</dbReference>
<evidence type="ECO:0000256" key="2">
    <source>
        <dbReference type="ARBA" id="ARBA00022475"/>
    </source>
</evidence>